<dbReference type="FunFam" id="3.30.450.90:FF:000001">
    <property type="entry name" value="Type II secretion system ATPase GspE"/>
    <property type="match status" value="1"/>
</dbReference>
<dbReference type="InterPro" id="IPR001482">
    <property type="entry name" value="T2SS/T4SS_dom"/>
</dbReference>
<dbReference type="GO" id="GO:0005886">
    <property type="term" value="C:plasma membrane"/>
    <property type="evidence" value="ECO:0007669"/>
    <property type="project" value="TreeGrafter"/>
</dbReference>
<comment type="caution">
    <text evidence="6">The sequence shown here is derived from an EMBL/GenBank/DDBJ whole genome shotgun (WGS) entry which is preliminary data.</text>
</comment>
<dbReference type="Proteomes" id="UP000229641">
    <property type="component" value="Unassembled WGS sequence"/>
</dbReference>
<dbReference type="PANTHER" id="PTHR30258">
    <property type="entry name" value="TYPE II SECRETION SYSTEM PROTEIN GSPE-RELATED"/>
    <property type="match status" value="1"/>
</dbReference>
<evidence type="ECO:0000259" key="5">
    <source>
        <dbReference type="Pfam" id="PF05157"/>
    </source>
</evidence>
<feature type="domain" description="Type II secretion system protein GspE N-terminal" evidence="5">
    <location>
        <begin position="66"/>
        <end position="149"/>
    </location>
</feature>
<evidence type="ECO:0000256" key="2">
    <source>
        <dbReference type="ARBA" id="ARBA00022741"/>
    </source>
</evidence>
<dbReference type="SUPFAM" id="SSF160246">
    <property type="entry name" value="EspE N-terminal domain-like"/>
    <property type="match status" value="1"/>
</dbReference>
<protein>
    <submittedName>
        <fullName evidence="6">Type II secretion system protein GspE</fullName>
    </submittedName>
</protein>
<dbReference type="GO" id="GO:0005524">
    <property type="term" value="F:ATP binding"/>
    <property type="evidence" value="ECO:0007669"/>
    <property type="project" value="UniProtKB-KW"/>
</dbReference>
<evidence type="ECO:0000313" key="7">
    <source>
        <dbReference type="Proteomes" id="UP000229641"/>
    </source>
</evidence>
<evidence type="ECO:0000256" key="1">
    <source>
        <dbReference type="ARBA" id="ARBA00006611"/>
    </source>
</evidence>
<dbReference type="Pfam" id="PF05157">
    <property type="entry name" value="MshEN"/>
    <property type="match status" value="1"/>
</dbReference>
<dbReference type="Pfam" id="PF00437">
    <property type="entry name" value="T2SSE"/>
    <property type="match status" value="1"/>
</dbReference>
<name>A0A2H0LXC5_9BACT</name>
<comment type="similarity">
    <text evidence="1">Belongs to the GSP E family.</text>
</comment>
<dbReference type="InterPro" id="IPR037257">
    <property type="entry name" value="T2SS_E_N_sf"/>
</dbReference>
<evidence type="ECO:0000256" key="3">
    <source>
        <dbReference type="ARBA" id="ARBA00022840"/>
    </source>
</evidence>
<evidence type="ECO:0000259" key="4">
    <source>
        <dbReference type="Pfam" id="PF00437"/>
    </source>
</evidence>
<evidence type="ECO:0000313" key="6">
    <source>
        <dbReference type="EMBL" id="PIQ89080.1"/>
    </source>
</evidence>
<keyword evidence="3" id="KW-0067">ATP-binding</keyword>
<dbReference type="AlphaFoldDB" id="A0A2H0LXC5"/>
<dbReference type="Gene3D" id="3.30.300.160">
    <property type="entry name" value="Type II secretion system, protein E, N-terminal domain"/>
    <property type="match status" value="1"/>
</dbReference>
<proteinExistence type="inferred from homology"/>
<dbReference type="Gene3D" id="3.40.50.300">
    <property type="entry name" value="P-loop containing nucleotide triphosphate hydrolases"/>
    <property type="match status" value="1"/>
</dbReference>
<dbReference type="InterPro" id="IPR007831">
    <property type="entry name" value="T2SS_GspE_N"/>
</dbReference>
<dbReference type="PANTHER" id="PTHR30258:SF2">
    <property type="entry name" value="COMG OPERON PROTEIN 1"/>
    <property type="match status" value="1"/>
</dbReference>
<feature type="non-terminal residue" evidence="6">
    <location>
        <position position="349"/>
    </location>
</feature>
<feature type="domain" description="Bacterial type II secretion system protein E" evidence="4">
    <location>
        <begin position="181"/>
        <end position="346"/>
    </location>
</feature>
<sequence>MQNFKNSKESRLIGEILLEKGLITRDQLDKALLFQKEKGDFICNIIVKSGFAQPQEIYKALSEQIGVDYIDLKKEKIDLKAIEKVPPKFAIHYKLIPCGFKDKKLVVALADPLDIHKLDDLTLLLDINIEPALAYEEDILKSIQKYYGVGAEILEDIMAREDFGAREKQKNQTIEDLEAAVEDASIIKFVNQIMAQAVEERATDIHLEPFENELRVRFRIDGFLYDVPIPESIRFFHPAIVSRVKIMSGLDIAEHRLPQDGRIKIRVKGEELDLRVSILPSSFGESVQIRILGTRFFMGLENLGLMSEEFKKIEELISKPYGVIFVTGPTGSGKSTTLYACLSRKNSPN</sequence>
<dbReference type="Gene3D" id="3.30.450.90">
    <property type="match status" value="1"/>
</dbReference>
<dbReference type="GO" id="GO:0016887">
    <property type="term" value="F:ATP hydrolysis activity"/>
    <property type="evidence" value="ECO:0007669"/>
    <property type="project" value="TreeGrafter"/>
</dbReference>
<organism evidence="6 7">
    <name type="scientific">Candidatus Ghiorseimicrobium undicola</name>
    <dbReference type="NCBI Taxonomy" id="1974746"/>
    <lineage>
        <taxon>Bacteria</taxon>
        <taxon>Pseudomonadati</taxon>
        <taxon>Candidatus Omnitrophota</taxon>
        <taxon>Candidatus Ghiorseimicrobium</taxon>
    </lineage>
</organism>
<keyword evidence="2" id="KW-0547">Nucleotide-binding</keyword>
<dbReference type="InterPro" id="IPR027417">
    <property type="entry name" value="P-loop_NTPase"/>
</dbReference>
<dbReference type="SUPFAM" id="SSF52540">
    <property type="entry name" value="P-loop containing nucleoside triphosphate hydrolases"/>
    <property type="match status" value="1"/>
</dbReference>
<dbReference type="FunFam" id="3.30.300.160:FF:000002">
    <property type="entry name" value="Type II secretion system protein E"/>
    <property type="match status" value="1"/>
</dbReference>
<dbReference type="EMBL" id="PCWA01000074">
    <property type="protein sequence ID" value="PIQ89080.1"/>
    <property type="molecule type" value="Genomic_DNA"/>
</dbReference>
<accession>A0A2H0LXC5</accession>
<gene>
    <name evidence="6" type="ORF">COV72_04960</name>
</gene>
<reference evidence="6 7" key="1">
    <citation type="submission" date="2017-09" db="EMBL/GenBank/DDBJ databases">
        <title>Depth-based differentiation of microbial function through sediment-hosted aquifers and enrichment of novel symbionts in the deep terrestrial subsurface.</title>
        <authorList>
            <person name="Probst A.J."/>
            <person name="Ladd B."/>
            <person name="Jarett J.K."/>
            <person name="Geller-Mcgrath D.E."/>
            <person name="Sieber C.M."/>
            <person name="Emerson J.B."/>
            <person name="Anantharaman K."/>
            <person name="Thomas B.C."/>
            <person name="Malmstrom R."/>
            <person name="Stieglmeier M."/>
            <person name="Klingl A."/>
            <person name="Woyke T."/>
            <person name="Ryan C.M."/>
            <person name="Banfield J.F."/>
        </authorList>
    </citation>
    <scope>NUCLEOTIDE SEQUENCE [LARGE SCALE GENOMIC DNA]</scope>
    <source>
        <strain evidence="6">CG11_big_fil_rev_8_21_14_0_20_42_13</strain>
    </source>
</reference>